<dbReference type="InterPro" id="IPR000629">
    <property type="entry name" value="RNA-helicase_DEAD-box_CS"/>
</dbReference>
<dbReference type="InterPro" id="IPR011545">
    <property type="entry name" value="DEAD/DEAH_box_helicase_dom"/>
</dbReference>
<name>A0A6C0LYU4_9ZZZZ</name>
<dbReference type="GO" id="GO:0003676">
    <property type="term" value="F:nucleic acid binding"/>
    <property type="evidence" value="ECO:0007669"/>
    <property type="project" value="InterPro"/>
</dbReference>
<dbReference type="Pfam" id="PF00270">
    <property type="entry name" value="DEAD"/>
    <property type="match status" value="1"/>
</dbReference>
<organism evidence="9">
    <name type="scientific">viral metagenome</name>
    <dbReference type="NCBI Taxonomy" id="1070528"/>
    <lineage>
        <taxon>unclassified sequences</taxon>
        <taxon>metagenomes</taxon>
        <taxon>organismal metagenomes</taxon>
    </lineage>
</organism>
<dbReference type="GO" id="GO:0016787">
    <property type="term" value="F:hydrolase activity"/>
    <property type="evidence" value="ECO:0007669"/>
    <property type="project" value="UniProtKB-KW"/>
</dbReference>
<evidence type="ECO:0000259" key="7">
    <source>
        <dbReference type="PROSITE" id="PS51194"/>
    </source>
</evidence>
<dbReference type="PANTHER" id="PTHR47958">
    <property type="entry name" value="ATP-DEPENDENT RNA HELICASE DBP3"/>
    <property type="match status" value="1"/>
</dbReference>
<evidence type="ECO:0000259" key="6">
    <source>
        <dbReference type="PROSITE" id="PS51192"/>
    </source>
</evidence>
<dbReference type="CDD" id="cd18787">
    <property type="entry name" value="SF2_C_DEAD"/>
    <property type="match status" value="1"/>
</dbReference>
<evidence type="ECO:0000256" key="1">
    <source>
        <dbReference type="ARBA" id="ARBA00012552"/>
    </source>
</evidence>
<evidence type="ECO:0000256" key="3">
    <source>
        <dbReference type="ARBA" id="ARBA00022801"/>
    </source>
</evidence>
<accession>A0A6C0LYU4</accession>
<feature type="domain" description="Helicase ATP-binding" evidence="6">
    <location>
        <begin position="41"/>
        <end position="229"/>
    </location>
</feature>
<dbReference type="PROSITE" id="PS00039">
    <property type="entry name" value="DEAD_ATP_HELICASE"/>
    <property type="match status" value="1"/>
</dbReference>
<dbReference type="AlphaFoldDB" id="A0A6C0LYU4"/>
<dbReference type="SUPFAM" id="SSF52540">
    <property type="entry name" value="P-loop containing nucleoside triphosphate hydrolases"/>
    <property type="match status" value="1"/>
</dbReference>
<dbReference type="PROSITE" id="PS51194">
    <property type="entry name" value="HELICASE_CTER"/>
    <property type="match status" value="1"/>
</dbReference>
<keyword evidence="3" id="KW-0378">Hydrolase</keyword>
<dbReference type="Gene3D" id="3.40.50.300">
    <property type="entry name" value="P-loop containing nucleotide triphosphate hydrolases"/>
    <property type="match status" value="2"/>
</dbReference>
<sequence length="402" mass="45338">MDFKIPESFNDFEELKLRAETLRGIYGYGWEKPSEIQKQALVPFLNNNDMIIQACAGSGKTGVFGIGSIEKVKSNIKNMQVLIISPTRELSVQTYNIICTIAQYSPISVALHRGCSTKLRTGEKLSGTERASGYMSYGESQRYCEQIVVATPGRILDLFRRKQISCNTLSLLILDEADELLTLSNEFQTTLKDILSFLPVERQTIVVSATIPSDVLSFVQNITNSPKRLLMKNEELPLAGIKQYYVVLEKEQDKILCLIDIYSNISIQQSIIFVNRKEKVDYICEQMRENGFTVSCIYGTMSQVERDSIMADFRKGVTRVLIATDLLARGIDVQSVSMVFNYDLPNNKENYIHRIGRSGRYGRKGVAVNFVLEPSGNKPKSVIELENFYGCQISPLPQLDLL</sequence>
<dbReference type="GO" id="GO:0003724">
    <property type="term" value="F:RNA helicase activity"/>
    <property type="evidence" value="ECO:0007669"/>
    <property type="project" value="UniProtKB-EC"/>
</dbReference>
<evidence type="ECO:0000256" key="2">
    <source>
        <dbReference type="ARBA" id="ARBA00022741"/>
    </source>
</evidence>
<keyword evidence="4" id="KW-0347">Helicase</keyword>
<evidence type="ECO:0000259" key="8">
    <source>
        <dbReference type="PROSITE" id="PS51195"/>
    </source>
</evidence>
<dbReference type="InterPro" id="IPR014014">
    <property type="entry name" value="RNA_helicase_DEAD_Q_motif"/>
</dbReference>
<dbReference type="GO" id="GO:0005524">
    <property type="term" value="F:ATP binding"/>
    <property type="evidence" value="ECO:0007669"/>
    <property type="project" value="UniProtKB-KW"/>
</dbReference>
<evidence type="ECO:0000256" key="5">
    <source>
        <dbReference type="ARBA" id="ARBA00022840"/>
    </source>
</evidence>
<dbReference type="Pfam" id="PF00271">
    <property type="entry name" value="Helicase_C"/>
    <property type="match status" value="1"/>
</dbReference>
<dbReference type="InterPro" id="IPR001650">
    <property type="entry name" value="Helicase_C-like"/>
</dbReference>
<dbReference type="EC" id="3.6.4.13" evidence="1"/>
<evidence type="ECO:0000313" key="9">
    <source>
        <dbReference type="EMBL" id="QHU35837.1"/>
    </source>
</evidence>
<dbReference type="InterPro" id="IPR027417">
    <property type="entry name" value="P-loop_NTPase"/>
</dbReference>
<dbReference type="SMART" id="SM00487">
    <property type="entry name" value="DEXDc"/>
    <property type="match status" value="1"/>
</dbReference>
<dbReference type="SMART" id="SM00490">
    <property type="entry name" value="HELICc"/>
    <property type="match status" value="1"/>
</dbReference>
<dbReference type="PROSITE" id="PS51192">
    <property type="entry name" value="HELICASE_ATP_BIND_1"/>
    <property type="match status" value="1"/>
</dbReference>
<dbReference type="InterPro" id="IPR014001">
    <property type="entry name" value="Helicase_ATP-bd"/>
</dbReference>
<dbReference type="EMBL" id="MN740613">
    <property type="protein sequence ID" value="QHU35837.1"/>
    <property type="molecule type" value="Genomic_DNA"/>
</dbReference>
<feature type="domain" description="Helicase C-terminal" evidence="7">
    <location>
        <begin position="240"/>
        <end position="402"/>
    </location>
</feature>
<keyword evidence="2" id="KW-0547">Nucleotide-binding</keyword>
<reference evidence="9" key="1">
    <citation type="journal article" date="2020" name="Nature">
        <title>Giant virus diversity and host interactions through global metagenomics.</title>
        <authorList>
            <person name="Schulz F."/>
            <person name="Roux S."/>
            <person name="Paez-Espino D."/>
            <person name="Jungbluth S."/>
            <person name="Walsh D.A."/>
            <person name="Denef V.J."/>
            <person name="McMahon K.D."/>
            <person name="Konstantinidis K.T."/>
            <person name="Eloe-Fadrosh E.A."/>
            <person name="Kyrpides N.C."/>
            <person name="Woyke T."/>
        </authorList>
    </citation>
    <scope>NUCLEOTIDE SEQUENCE</scope>
    <source>
        <strain evidence="9">GVMAG-S-1035085-51</strain>
    </source>
</reference>
<protein>
    <recommendedName>
        <fullName evidence="1">RNA helicase</fullName>
        <ecNumber evidence="1">3.6.4.13</ecNumber>
    </recommendedName>
</protein>
<evidence type="ECO:0000256" key="4">
    <source>
        <dbReference type="ARBA" id="ARBA00022806"/>
    </source>
</evidence>
<feature type="domain" description="DEAD-box RNA helicase Q" evidence="8">
    <location>
        <begin position="10"/>
        <end position="38"/>
    </location>
</feature>
<dbReference type="PROSITE" id="PS51195">
    <property type="entry name" value="Q_MOTIF"/>
    <property type="match status" value="1"/>
</dbReference>
<keyword evidence="5" id="KW-0067">ATP-binding</keyword>
<proteinExistence type="predicted"/>